<gene>
    <name evidence="2" type="ORF">HETSPECPRED_002457</name>
</gene>
<feature type="region of interest" description="Disordered" evidence="1">
    <location>
        <begin position="547"/>
        <end position="603"/>
    </location>
</feature>
<protein>
    <submittedName>
        <fullName evidence="2">Uncharacterized protein</fullName>
    </submittedName>
</protein>
<evidence type="ECO:0000313" key="3">
    <source>
        <dbReference type="Proteomes" id="UP000664521"/>
    </source>
</evidence>
<dbReference type="EMBL" id="CAJPDS010000157">
    <property type="protein sequence ID" value="CAF9940603.1"/>
    <property type="molecule type" value="Genomic_DNA"/>
</dbReference>
<accession>A0A8H3J4L5</accession>
<feature type="compositionally biased region" description="Polar residues" evidence="1">
    <location>
        <begin position="547"/>
        <end position="560"/>
    </location>
</feature>
<dbReference type="AlphaFoldDB" id="A0A8H3J4L5"/>
<feature type="compositionally biased region" description="Polar residues" evidence="1">
    <location>
        <begin position="400"/>
        <end position="409"/>
    </location>
</feature>
<keyword evidence="3" id="KW-1185">Reference proteome</keyword>
<evidence type="ECO:0000313" key="2">
    <source>
        <dbReference type="EMBL" id="CAF9940603.1"/>
    </source>
</evidence>
<feature type="compositionally biased region" description="Basic residues" evidence="1">
    <location>
        <begin position="451"/>
        <end position="461"/>
    </location>
</feature>
<feature type="compositionally biased region" description="Basic and acidic residues" evidence="1">
    <location>
        <begin position="389"/>
        <end position="398"/>
    </location>
</feature>
<dbReference type="OrthoDB" id="5401786at2759"/>
<feature type="region of interest" description="Disordered" evidence="1">
    <location>
        <begin position="380"/>
        <end position="518"/>
    </location>
</feature>
<dbReference type="Proteomes" id="UP000664521">
    <property type="component" value="Unassembled WGS sequence"/>
</dbReference>
<comment type="caution">
    <text evidence="2">The sequence shown here is derived from an EMBL/GenBank/DDBJ whole genome shotgun (WGS) entry which is preliminary data.</text>
</comment>
<name>A0A8H3J4L5_9LECA</name>
<organism evidence="2 3">
    <name type="scientific">Heterodermia speciosa</name>
    <dbReference type="NCBI Taxonomy" id="116794"/>
    <lineage>
        <taxon>Eukaryota</taxon>
        <taxon>Fungi</taxon>
        <taxon>Dikarya</taxon>
        <taxon>Ascomycota</taxon>
        <taxon>Pezizomycotina</taxon>
        <taxon>Lecanoromycetes</taxon>
        <taxon>OSLEUM clade</taxon>
        <taxon>Lecanoromycetidae</taxon>
        <taxon>Caliciales</taxon>
        <taxon>Physciaceae</taxon>
        <taxon>Heterodermia</taxon>
    </lineage>
</organism>
<feature type="compositionally biased region" description="Polar residues" evidence="1">
    <location>
        <begin position="576"/>
        <end position="603"/>
    </location>
</feature>
<evidence type="ECO:0000256" key="1">
    <source>
        <dbReference type="SAM" id="MobiDB-lite"/>
    </source>
</evidence>
<feature type="compositionally biased region" description="Polar residues" evidence="1">
    <location>
        <begin position="471"/>
        <end position="484"/>
    </location>
</feature>
<sequence length="603" mass="69258">MSEGELCYQYAELEETLFHNESHSHPKRHLNISWTEAKFILGHWAAEGRQFQEELRRWQVFRSYMATNPKHRHEFATEEDMEHGRYPHDPQLAASLKKLNDWKDYQALFQKSIDKSKQISERDRQAVEAIQRKDPEVVANKGKVRGRYKKDWLRNIEGQDEWRAAERKRLEWVKQQLSMVLSECAASLIGRPTSYRQMEERSEFEAKELFNALVETGGRPSRPIRPVSDNQERYLTEEPFHVLCHWQGECSQFEEELRQWKKFLDYRQKNEEDGRTEVQLEEQQPAASSSQVNLWEDYRAYQQLAVDKAKQWVKFWQRQAQNSQEEAAGAGDSGMAYAYRSAAEKARSFGEEMRKQVRPAELQLEWVEKQLALLVADHAGSTTQASTSDRQEGQDKQPRRSSSLGQSTIKDLRPKRYNKSTRQSNQDKNKNQASADRALGQVHPSRVSKAAGKKGPRRQRQSKTSTEHNDSQNQDPDTTISHLLSANAVLRRSRRLSNNEKRSGALDASPAVNLSNSIGSSPIVLRRSDRISKQKAIMRTSIADTAVSSSVLPQPASSRHSPWLKSKSRRAGNKLGLSSSSKPQGISKRQGSNFSRNRNKSNA</sequence>
<reference evidence="2" key="1">
    <citation type="submission" date="2021-03" db="EMBL/GenBank/DDBJ databases">
        <authorList>
            <person name="Tagirdzhanova G."/>
        </authorList>
    </citation>
    <scope>NUCLEOTIDE SEQUENCE</scope>
</reference>
<proteinExistence type="predicted"/>